<dbReference type="EMBL" id="AP021876">
    <property type="protein sequence ID" value="BBO80801.1"/>
    <property type="molecule type" value="Genomic_DNA"/>
</dbReference>
<evidence type="ECO:0000256" key="4">
    <source>
        <dbReference type="SAM" id="SignalP"/>
    </source>
</evidence>
<dbReference type="GO" id="GO:0005509">
    <property type="term" value="F:calcium ion binding"/>
    <property type="evidence" value="ECO:0007669"/>
    <property type="project" value="InterPro"/>
</dbReference>
<dbReference type="SMART" id="SM00191">
    <property type="entry name" value="Int_alpha"/>
    <property type="match status" value="6"/>
</dbReference>
<dbReference type="AlphaFoldDB" id="A0A5K7ZIU3"/>
<organism evidence="5 6">
    <name type="scientific">Desulfosarcina ovata subsp. sediminis</name>
    <dbReference type="NCBI Taxonomy" id="885957"/>
    <lineage>
        <taxon>Bacteria</taxon>
        <taxon>Pseudomonadati</taxon>
        <taxon>Thermodesulfobacteriota</taxon>
        <taxon>Desulfobacteria</taxon>
        <taxon>Desulfobacterales</taxon>
        <taxon>Desulfosarcinaceae</taxon>
        <taxon>Desulfosarcina</taxon>
    </lineage>
</organism>
<reference evidence="5 6" key="1">
    <citation type="submission" date="2019-11" db="EMBL/GenBank/DDBJ databases">
        <title>Comparative genomics of hydrocarbon-degrading Desulfosarcina strains.</title>
        <authorList>
            <person name="Watanabe M."/>
            <person name="Kojima H."/>
            <person name="Fukui M."/>
        </authorList>
    </citation>
    <scope>NUCLEOTIDE SEQUENCE [LARGE SCALE GENOMIC DNA]</scope>
    <source>
        <strain evidence="5 6">28bB2T</strain>
    </source>
</reference>
<keyword evidence="1 4" id="KW-0732">Signal</keyword>
<dbReference type="PANTHER" id="PTHR36220:SF1">
    <property type="entry name" value="GAMMA TUBULIN COMPLEX COMPONENT C-TERMINAL DOMAIN-CONTAINING PROTEIN"/>
    <property type="match status" value="1"/>
</dbReference>
<dbReference type="PANTHER" id="PTHR36220">
    <property type="entry name" value="UNNAMED PRODUCT"/>
    <property type="match status" value="1"/>
</dbReference>
<accession>A0A5K7ZIU3</accession>
<feature type="chain" id="PRO_5024334570" description="PKD domain-containing protein" evidence="4">
    <location>
        <begin position="28"/>
        <end position="570"/>
    </location>
</feature>
<protein>
    <recommendedName>
        <fullName evidence="7">PKD domain-containing protein</fullName>
    </recommendedName>
</protein>
<dbReference type="Pfam" id="PF14312">
    <property type="entry name" value="FG-GAP_2"/>
    <property type="match status" value="7"/>
</dbReference>
<name>A0A5K7ZIU3_9BACT</name>
<sequence>MKTVIMKSVCFIVTVFALLTIAGTAKALTTTEAQKLLTSDGEDGDSFGISVAIDGDTAIIGAFLDDESGTGNYVGSAYIFTRNGNGIWTEQQKLMASDGTQGNTFGWSVAIDGDTVIIGAPEHYFDYGDPGGAAYVFTFSGSTWTEQQKLTASDGAQADSFGTSVAIDGDTAIIGADFVDGDKSDSGAAYVFTRSGSIWTEQQKLTASEEVEDELFGSSVAIDGVTALIGADAICATVPAVPVPGAAYVFTLSGSTWTEQQKLTASDGEIRDSFGTSVAIDGDTAIIGAYHGDGNVDDQGAAYVFTRSGSIWTEQQKLTASDGAQSDSFGTSVAIDGDTAIIGACHGDGNVDDQGAAYVFTRSGSIWTEQQKLTASDGKWIYFFGASVAIDGDISLIGDSWCDGQKGAVYVFDLDADDDGVFNGLDNCPEVANPDQADSDYDGDGDACDSEFNEETVVEALEKKASTCVDVLSEANPPGVDGMINKISGNGSVANKVDKAVADYTDGMIDTETYLDRLYEALDELDSFDNQLTEKINNGQIVEPEASELWEYSSNMREMINNLISDAMSS</sequence>
<feature type="signal peptide" evidence="4">
    <location>
        <begin position="1"/>
        <end position="27"/>
    </location>
</feature>
<dbReference type="InterPro" id="IPR028974">
    <property type="entry name" value="TSP_type-3_rpt"/>
</dbReference>
<keyword evidence="2" id="KW-0677">Repeat</keyword>
<evidence type="ECO:0000256" key="2">
    <source>
        <dbReference type="ARBA" id="ARBA00022737"/>
    </source>
</evidence>
<evidence type="ECO:0000313" key="6">
    <source>
        <dbReference type="Proteomes" id="UP000425960"/>
    </source>
</evidence>
<evidence type="ECO:0008006" key="7">
    <source>
        <dbReference type="Google" id="ProtNLM"/>
    </source>
</evidence>
<evidence type="ECO:0000313" key="5">
    <source>
        <dbReference type="EMBL" id="BBO80801.1"/>
    </source>
</evidence>
<evidence type="ECO:0000256" key="1">
    <source>
        <dbReference type="ARBA" id="ARBA00022729"/>
    </source>
</evidence>
<dbReference type="RefSeq" id="WP_173179130.1">
    <property type="nucleotide sequence ID" value="NZ_AP021876.1"/>
</dbReference>
<keyword evidence="3" id="KW-0325">Glycoprotein</keyword>
<dbReference type="GO" id="GO:0007155">
    <property type="term" value="P:cell adhesion"/>
    <property type="evidence" value="ECO:0007669"/>
    <property type="project" value="InterPro"/>
</dbReference>
<dbReference type="PROSITE" id="PS51470">
    <property type="entry name" value="FG_GAP"/>
    <property type="match status" value="1"/>
</dbReference>
<dbReference type="Proteomes" id="UP000425960">
    <property type="component" value="Chromosome"/>
</dbReference>
<dbReference type="SUPFAM" id="SSF69318">
    <property type="entry name" value="Integrin alpha N-terminal domain"/>
    <property type="match status" value="1"/>
</dbReference>
<evidence type="ECO:0000256" key="3">
    <source>
        <dbReference type="ARBA" id="ARBA00023180"/>
    </source>
</evidence>
<dbReference type="KEGG" id="dov:DSCO28_13670"/>
<dbReference type="InterPro" id="IPR013519">
    <property type="entry name" value="Int_alpha_beta-p"/>
</dbReference>
<dbReference type="Gene3D" id="2.130.10.130">
    <property type="entry name" value="Integrin alpha, N-terminal"/>
    <property type="match status" value="5"/>
</dbReference>
<proteinExistence type="predicted"/>
<dbReference type="InterPro" id="IPR028994">
    <property type="entry name" value="Integrin_alpha_N"/>
</dbReference>
<gene>
    <name evidence="5" type="ORF">DSCO28_13670</name>
</gene>
<dbReference type="InterPro" id="IPR013517">
    <property type="entry name" value="FG-GAP"/>
</dbReference>
<dbReference type="SUPFAM" id="SSF103647">
    <property type="entry name" value="TSP type-3 repeat"/>
    <property type="match status" value="1"/>
</dbReference>